<dbReference type="EMBL" id="LLXI01002707">
    <property type="protein sequence ID" value="PKY57800.1"/>
    <property type="molecule type" value="Genomic_DNA"/>
</dbReference>
<gene>
    <name evidence="2" type="ORF">RhiirA4_510946</name>
</gene>
<accession>A0A2I1HG52</accession>
<dbReference type="AlphaFoldDB" id="A0A2I1HG52"/>
<evidence type="ECO:0000313" key="3">
    <source>
        <dbReference type="Proteomes" id="UP000234323"/>
    </source>
</evidence>
<organism evidence="2 3">
    <name type="scientific">Rhizophagus irregularis</name>
    <dbReference type="NCBI Taxonomy" id="588596"/>
    <lineage>
        <taxon>Eukaryota</taxon>
        <taxon>Fungi</taxon>
        <taxon>Fungi incertae sedis</taxon>
        <taxon>Mucoromycota</taxon>
        <taxon>Glomeromycotina</taxon>
        <taxon>Glomeromycetes</taxon>
        <taxon>Glomerales</taxon>
        <taxon>Glomeraceae</taxon>
        <taxon>Rhizophagus</taxon>
    </lineage>
</organism>
<proteinExistence type="predicted"/>
<comment type="caution">
    <text evidence="2">The sequence shown here is derived from an EMBL/GenBank/DDBJ whole genome shotgun (WGS) entry which is preliminary data.</text>
</comment>
<dbReference type="VEuPathDB" id="FungiDB:RhiirFUN_012838"/>
<evidence type="ECO:0000259" key="1">
    <source>
        <dbReference type="Pfam" id="PF26638"/>
    </source>
</evidence>
<dbReference type="Pfam" id="PF26638">
    <property type="entry name" value="DUF8211"/>
    <property type="match status" value="1"/>
</dbReference>
<dbReference type="Proteomes" id="UP000234323">
    <property type="component" value="Unassembled WGS sequence"/>
</dbReference>
<reference evidence="2 3" key="1">
    <citation type="submission" date="2015-10" db="EMBL/GenBank/DDBJ databases">
        <title>Genome analyses suggest a sexual origin of heterokaryosis in a supposedly ancient asexual fungus.</title>
        <authorList>
            <person name="Ropars J."/>
            <person name="Sedzielewska K."/>
            <person name="Noel J."/>
            <person name="Charron P."/>
            <person name="Farinelli L."/>
            <person name="Marton T."/>
            <person name="Kruger M."/>
            <person name="Pelin A."/>
            <person name="Brachmann A."/>
            <person name="Corradi N."/>
        </authorList>
    </citation>
    <scope>NUCLEOTIDE SEQUENCE [LARGE SCALE GENOMIC DNA]</scope>
    <source>
        <strain evidence="2 3">A4</strain>
    </source>
</reference>
<sequence length="395" mass="46913">MRLPPGHTAQHSDYLSIARKYHFIFLKSQYVKNAIRHLSYKKAFTILNADDYPFLVPYYAKNPPQEYKIRKNVKTLTKHLKQSDLPSSSIDPIHLIEGFNLILDMFIPEKYSNIIPKDPIYVNDSFVVPGSREWFTYYMYNLEKSITEQKESDSYEKARREWDRLAKEGCELAAAESQQRHAIERAQVKEKLDAKTKEALYHGTSLKHYPARSKRIKSLTHSTDKFHNYIPNYLEKRESLRQKNQSRKCLNITLAKFLRTNNIRYQVIKHEKGSLKVVITIIYTIADQLKRRIEKNQHVDNKIMERVYYKEYSHLRFDVIRSPQQIQRWNRLTKGILQHEKHDYKTKPFILTEPRPGLPNPTVSYKYVDMHRPSDNWKSLDPATGQSFLINVIFY</sequence>
<dbReference type="InterPro" id="IPR058524">
    <property type="entry name" value="DUF8211"/>
</dbReference>
<dbReference type="VEuPathDB" id="FungiDB:RhiirA1_468663"/>
<name>A0A2I1HG52_9GLOM</name>
<protein>
    <recommendedName>
        <fullName evidence="1">DUF8211 domain-containing protein</fullName>
    </recommendedName>
</protein>
<keyword evidence="3" id="KW-1185">Reference proteome</keyword>
<feature type="domain" description="DUF8211" evidence="1">
    <location>
        <begin position="5"/>
        <end position="55"/>
    </location>
</feature>
<dbReference type="VEuPathDB" id="FungiDB:FUN_009288"/>
<evidence type="ECO:0000313" key="2">
    <source>
        <dbReference type="EMBL" id="PKY57800.1"/>
    </source>
</evidence>